<dbReference type="PANTHER" id="PTHR33931">
    <property type="entry name" value="HOLIN-LIKE PROTEIN CIDA-RELATED"/>
    <property type="match status" value="1"/>
</dbReference>
<dbReference type="AlphaFoldDB" id="A0A167FME0"/>
<reference evidence="7 8" key="1">
    <citation type="submission" date="2013-07" db="EMBL/GenBank/DDBJ databases">
        <title>Comparative Genomic and Metabolomic Analysis of Twelve Strains of Pseudoalteromonas luteoviolacea.</title>
        <authorList>
            <person name="Vynne N.G."/>
            <person name="Mansson M."/>
            <person name="Gram L."/>
        </authorList>
    </citation>
    <scope>NUCLEOTIDE SEQUENCE [LARGE SCALE GENOMIC DNA]</scope>
    <source>
        <strain evidence="7 8">H33</strain>
    </source>
</reference>
<evidence type="ECO:0000256" key="2">
    <source>
        <dbReference type="ARBA" id="ARBA00022475"/>
    </source>
</evidence>
<dbReference type="Proteomes" id="UP000076503">
    <property type="component" value="Unassembled WGS sequence"/>
</dbReference>
<dbReference type="EMBL" id="AUXZ01000062">
    <property type="protein sequence ID" value="KZN52513.1"/>
    <property type="molecule type" value="Genomic_DNA"/>
</dbReference>
<evidence type="ECO:0000256" key="6">
    <source>
        <dbReference type="SAM" id="Phobius"/>
    </source>
</evidence>
<evidence type="ECO:0000256" key="1">
    <source>
        <dbReference type="ARBA" id="ARBA00004651"/>
    </source>
</evidence>
<proteinExistence type="predicted"/>
<feature type="transmembrane region" description="Helical" evidence="6">
    <location>
        <begin position="74"/>
        <end position="93"/>
    </location>
</feature>
<evidence type="ECO:0000256" key="5">
    <source>
        <dbReference type="ARBA" id="ARBA00023136"/>
    </source>
</evidence>
<protein>
    <recommendedName>
        <fullName evidence="9">LrgA</fullName>
    </recommendedName>
</protein>
<keyword evidence="4 6" id="KW-1133">Transmembrane helix</keyword>
<comment type="caution">
    <text evidence="7">The sequence shown here is derived from an EMBL/GenBank/DDBJ whole genome shotgun (WGS) entry which is preliminary data.</text>
</comment>
<evidence type="ECO:0000313" key="8">
    <source>
        <dbReference type="Proteomes" id="UP000076503"/>
    </source>
</evidence>
<comment type="subcellular location">
    <subcellularLocation>
        <location evidence="1">Cell membrane</location>
        <topology evidence="1">Multi-pass membrane protein</topology>
    </subcellularLocation>
</comment>
<dbReference type="PANTHER" id="PTHR33931:SF2">
    <property type="entry name" value="HOLIN-LIKE PROTEIN CIDA"/>
    <property type="match status" value="1"/>
</dbReference>
<keyword evidence="2" id="KW-1003">Cell membrane</keyword>
<evidence type="ECO:0008006" key="9">
    <source>
        <dbReference type="Google" id="ProtNLM"/>
    </source>
</evidence>
<evidence type="ECO:0000256" key="3">
    <source>
        <dbReference type="ARBA" id="ARBA00022692"/>
    </source>
</evidence>
<evidence type="ECO:0000313" key="7">
    <source>
        <dbReference type="EMBL" id="KZN52513.1"/>
    </source>
</evidence>
<sequence>MVCLYSAKLLVALTALNIPAPLVGLVMLFILLHWRIIKPQRLAHTSQFLIKYLPLFFIPVGVGFISDLNTITDNLLLVGLLLTLLPCLVLILVGKLASKGRYRD</sequence>
<keyword evidence="3 6" id="KW-0812">Transmembrane</keyword>
<organism evidence="7 8">
    <name type="scientific">Pseudoalteromonas luteoviolacea H33</name>
    <dbReference type="NCBI Taxonomy" id="1365251"/>
    <lineage>
        <taxon>Bacteria</taxon>
        <taxon>Pseudomonadati</taxon>
        <taxon>Pseudomonadota</taxon>
        <taxon>Gammaproteobacteria</taxon>
        <taxon>Alteromonadales</taxon>
        <taxon>Pseudoalteromonadaceae</taxon>
        <taxon>Pseudoalteromonas</taxon>
    </lineage>
</organism>
<feature type="transmembrane region" description="Helical" evidence="6">
    <location>
        <begin position="18"/>
        <end position="37"/>
    </location>
</feature>
<dbReference type="PATRIC" id="fig|1365251.3.peg.1050"/>
<name>A0A167FME0_9GAMM</name>
<gene>
    <name evidence="7" type="ORF">N476_10645</name>
</gene>
<evidence type="ECO:0000256" key="4">
    <source>
        <dbReference type="ARBA" id="ARBA00022989"/>
    </source>
</evidence>
<dbReference type="GO" id="GO:0005886">
    <property type="term" value="C:plasma membrane"/>
    <property type="evidence" value="ECO:0007669"/>
    <property type="project" value="UniProtKB-SubCell"/>
</dbReference>
<feature type="transmembrane region" description="Helical" evidence="6">
    <location>
        <begin position="49"/>
        <end position="68"/>
    </location>
</feature>
<keyword evidence="5 6" id="KW-0472">Membrane</keyword>
<dbReference type="Pfam" id="PF03788">
    <property type="entry name" value="LrgA"/>
    <property type="match status" value="1"/>
</dbReference>
<dbReference type="InterPro" id="IPR005538">
    <property type="entry name" value="LrgA/CidA"/>
</dbReference>
<accession>A0A167FME0</accession>